<dbReference type="InterPro" id="IPR000668">
    <property type="entry name" value="Peptidase_C1A_C"/>
</dbReference>
<dbReference type="Pfam" id="PF08246">
    <property type="entry name" value="Inhibitor_I29"/>
    <property type="match status" value="1"/>
</dbReference>
<keyword evidence="3" id="KW-1015">Disulfide bond</keyword>
<keyword evidence="4" id="KW-0812">Transmembrane</keyword>
<dbReference type="EMBL" id="MPUH01000385">
    <property type="protein sequence ID" value="OMJ81321.1"/>
    <property type="molecule type" value="Genomic_DNA"/>
</dbReference>
<evidence type="ECO:0000256" key="3">
    <source>
        <dbReference type="ARBA" id="ARBA00023157"/>
    </source>
</evidence>
<evidence type="ECO:0008006" key="9">
    <source>
        <dbReference type="Google" id="ProtNLM"/>
    </source>
</evidence>
<dbReference type="Gene3D" id="3.90.70.10">
    <property type="entry name" value="Cysteine proteinases"/>
    <property type="match status" value="1"/>
</dbReference>
<dbReference type="SMART" id="SM00848">
    <property type="entry name" value="Inhibitor_I29"/>
    <property type="match status" value="1"/>
</dbReference>
<dbReference type="Proteomes" id="UP000187209">
    <property type="component" value="Unassembled WGS sequence"/>
</dbReference>
<keyword evidence="4" id="KW-0472">Membrane</keyword>
<evidence type="ECO:0000259" key="5">
    <source>
        <dbReference type="SMART" id="SM00645"/>
    </source>
</evidence>
<keyword evidence="2" id="KW-0865">Zymogen</keyword>
<feature type="domain" description="Cathepsin propeptide inhibitor" evidence="6">
    <location>
        <begin position="37"/>
        <end position="93"/>
    </location>
</feature>
<evidence type="ECO:0000256" key="1">
    <source>
        <dbReference type="ARBA" id="ARBA00008455"/>
    </source>
</evidence>
<dbReference type="SUPFAM" id="SSF54001">
    <property type="entry name" value="Cysteine proteinases"/>
    <property type="match status" value="1"/>
</dbReference>
<dbReference type="InterPro" id="IPR039417">
    <property type="entry name" value="Peptidase_C1A_papain-like"/>
</dbReference>
<keyword evidence="4" id="KW-1133">Transmembrane helix</keyword>
<keyword evidence="8" id="KW-1185">Reference proteome</keyword>
<feature type="domain" description="Peptidase C1A papain C-terminal" evidence="5">
    <location>
        <begin position="124"/>
        <end position="338"/>
    </location>
</feature>
<sequence length="339" mass="37175">MKKGVFIGLGVIGMIVVVGMMKNPLIYERYQVELEEFESFMSSYGKVYKDDDEKLMRFRVFKDNLSYIRVINLENHSWTLAANFFSDLTFEEFSNIQLDKSLNDETNENPDFNILSSNEKSLNLPNSIDWRAKNAVTPIKNQQSCGCGWAFATTASVEGAWKINGHPLISMSEQQLVDCSSSYGNKGCTSGTIVNALKYVQANGLANETAYPYTASTKLCSKSKAALVVAKISSYNSVQSSSSNSLMTAIVNQPIAVAVDANPTYWQFYSSGVIDGNCGTTINHNVLVVGYFTIAGQTPYYVCKNSWGPSWGMSGYVQISIVDGLGTCGIQTSPAYPVV</sequence>
<feature type="transmembrane region" description="Helical" evidence="4">
    <location>
        <begin position="6"/>
        <end position="25"/>
    </location>
</feature>
<evidence type="ECO:0000313" key="7">
    <source>
        <dbReference type="EMBL" id="OMJ81321.1"/>
    </source>
</evidence>
<evidence type="ECO:0000256" key="4">
    <source>
        <dbReference type="SAM" id="Phobius"/>
    </source>
</evidence>
<evidence type="ECO:0000259" key="6">
    <source>
        <dbReference type="SMART" id="SM00848"/>
    </source>
</evidence>
<comment type="similarity">
    <text evidence="1">Belongs to the peptidase C1 family.</text>
</comment>
<reference evidence="7 8" key="1">
    <citation type="submission" date="2016-11" db="EMBL/GenBank/DDBJ databases">
        <title>The macronuclear genome of Stentor coeruleus: a giant cell with tiny introns.</title>
        <authorList>
            <person name="Slabodnick M."/>
            <person name="Ruby J.G."/>
            <person name="Reiff S.B."/>
            <person name="Swart E.C."/>
            <person name="Gosai S."/>
            <person name="Prabakaran S."/>
            <person name="Witkowska E."/>
            <person name="Larue G.E."/>
            <person name="Fisher S."/>
            <person name="Freeman R.M."/>
            <person name="Gunawardena J."/>
            <person name="Chu W."/>
            <person name="Stover N.A."/>
            <person name="Gregory B.D."/>
            <person name="Nowacki M."/>
            <person name="Derisi J."/>
            <person name="Roy S.W."/>
            <person name="Marshall W.F."/>
            <person name="Sood P."/>
        </authorList>
    </citation>
    <scope>NUCLEOTIDE SEQUENCE [LARGE SCALE GENOMIC DNA]</scope>
    <source>
        <strain evidence="7">WM001</strain>
    </source>
</reference>
<proteinExistence type="inferred from homology"/>
<dbReference type="Pfam" id="PF00112">
    <property type="entry name" value="Peptidase_C1"/>
    <property type="match status" value="1"/>
</dbReference>
<dbReference type="GO" id="GO:0006508">
    <property type="term" value="P:proteolysis"/>
    <property type="evidence" value="ECO:0007669"/>
    <property type="project" value="InterPro"/>
</dbReference>
<evidence type="ECO:0000313" key="8">
    <source>
        <dbReference type="Proteomes" id="UP000187209"/>
    </source>
</evidence>
<evidence type="ECO:0000256" key="2">
    <source>
        <dbReference type="ARBA" id="ARBA00023145"/>
    </source>
</evidence>
<dbReference type="InterPro" id="IPR013201">
    <property type="entry name" value="Prot_inhib_I29"/>
</dbReference>
<dbReference type="SMART" id="SM00645">
    <property type="entry name" value="Pept_C1"/>
    <property type="match status" value="1"/>
</dbReference>
<protein>
    <recommendedName>
        <fullName evidence="9">Peptidase C1A papain C-terminal domain-containing protein</fullName>
    </recommendedName>
</protein>
<accession>A0A1R2BX95</accession>
<dbReference type="GO" id="GO:0008234">
    <property type="term" value="F:cysteine-type peptidase activity"/>
    <property type="evidence" value="ECO:0007669"/>
    <property type="project" value="InterPro"/>
</dbReference>
<gene>
    <name evidence="7" type="ORF">SteCoe_18244</name>
</gene>
<dbReference type="AlphaFoldDB" id="A0A1R2BX95"/>
<comment type="caution">
    <text evidence="7">The sequence shown here is derived from an EMBL/GenBank/DDBJ whole genome shotgun (WGS) entry which is preliminary data.</text>
</comment>
<dbReference type="PANTHER" id="PTHR12411">
    <property type="entry name" value="CYSTEINE PROTEASE FAMILY C1-RELATED"/>
    <property type="match status" value="1"/>
</dbReference>
<dbReference type="InterPro" id="IPR038765">
    <property type="entry name" value="Papain-like_cys_pep_sf"/>
</dbReference>
<organism evidence="7 8">
    <name type="scientific">Stentor coeruleus</name>
    <dbReference type="NCBI Taxonomy" id="5963"/>
    <lineage>
        <taxon>Eukaryota</taxon>
        <taxon>Sar</taxon>
        <taxon>Alveolata</taxon>
        <taxon>Ciliophora</taxon>
        <taxon>Postciliodesmatophora</taxon>
        <taxon>Heterotrichea</taxon>
        <taxon>Heterotrichida</taxon>
        <taxon>Stentoridae</taxon>
        <taxon>Stentor</taxon>
    </lineage>
</organism>
<dbReference type="InterPro" id="IPR013128">
    <property type="entry name" value="Peptidase_C1A"/>
</dbReference>
<dbReference type="OrthoDB" id="190265at2759"/>
<name>A0A1R2BX95_9CILI</name>
<dbReference type="CDD" id="cd02248">
    <property type="entry name" value="Peptidase_C1A"/>
    <property type="match status" value="1"/>
</dbReference>
<dbReference type="FunFam" id="3.90.70.10:FF:000332">
    <property type="entry name" value="Cathepsin L1"/>
    <property type="match status" value="1"/>
</dbReference>